<sequence length="149" mass="16061">MHLFKATVIAAAVFTVTACSERFRNHGYAPTDGDLAEVAVGVDTRDSVIERFGPPTTGGVRTDSGIYYVQSQFRLYAYQAPSEIDREVVAISTDADGVVSNIERFTLEDGQVVALSRRVTDSNIEGVSFLRQLLGNLGNLDAGSLLDDA</sequence>
<dbReference type="STRING" id="282199.GCA_001049735_00106"/>
<feature type="domain" description="Outer membrane protein assembly factor BamE" evidence="1">
    <location>
        <begin position="27"/>
        <end position="102"/>
    </location>
</feature>
<gene>
    <name evidence="2" type="ORF">NIG5292_00106</name>
</gene>
<dbReference type="GO" id="GO:0019867">
    <property type="term" value="C:outer membrane"/>
    <property type="evidence" value="ECO:0007669"/>
    <property type="project" value="InterPro"/>
</dbReference>
<dbReference type="InterPro" id="IPR007450">
    <property type="entry name" value="BamE_dom"/>
</dbReference>
<dbReference type="EMBL" id="CVQV01000002">
    <property type="protein sequence ID" value="CRK74081.1"/>
    <property type="molecule type" value="Genomic_DNA"/>
</dbReference>
<name>A0A0U1NH79_9RHOB</name>
<dbReference type="Proteomes" id="UP000048949">
    <property type="component" value="Unassembled WGS sequence"/>
</dbReference>
<evidence type="ECO:0000259" key="1">
    <source>
        <dbReference type="Pfam" id="PF04355"/>
    </source>
</evidence>
<dbReference type="Pfam" id="PF04355">
    <property type="entry name" value="BamE"/>
    <property type="match status" value="1"/>
</dbReference>
<organism evidence="2 3">
    <name type="scientific">Nereida ignava</name>
    <dbReference type="NCBI Taxonomy" id="282199"/>
    <lineage>
        <taxon>Bacteria</taxon>
        <taxon>Pseudomonadati</taxon>
        <taxon>Pseudomonadota</taxon>
        <taxon>Alphaproteobacteria</taxon>
        <taxon>Rhodobacterales</taxon>
        <taxon>Roseobacteraceae</taxon>
        <taxon>Nereida</taxon>
    </lineage>
</organism>
<dbReference type="PROSITE" id="PS51257">
    <property type="entry name" value="PROKAR_LIPOPROTEIN"/>
    <property type="match status" value="1"/>
</dbReference>
<keyword evidence="3" id="KW-1185">Reference proteome</keyword>
<evidence type="ECO:0000313" key="2">
    <source>
        <dbReference type="EMBL" id="CRK74081.1"/>
    </source>
</evidence>
<reference evidence="2 3" key="1">
    <citation type="submission" date="2015-04" db="EMBL/GenBank/DDBJ databases">
        <authorList>
            <person name="Syromyatnikov M.Y."/>
            <person name="Popov V.N."/>
        </authorList>
    </citation>
    <scope>NUCLEOTIDE SEQUENCE [LARGE SCALE GENOMIC DNA]</scope>
    <source>
        <strain evidence="2 3">CECT 5292</strain>
    </source>
</reference>
<dbReference type="AlphaFoldDB" id="A0A0U1NH79"/>
<dbReference type="RefSeq" id="WP_048597388.1">
    <property type="nucleotide sequence ID" value="NZ_CAXIAP010000014.1"/>
</dbReference>
<accession>A0A0U1NH79</accession>
<dbReference type="OrthoDB" id="7203955at2"/>
<evidence type="ECO:0000313" key="3">
    <source>
        <dbReference type="Proteomes" id="UP000048949"/>
    </source>
</evidence>
<proteinExistence type="predicted"/>
<protein>
    <submittedName>
        <fullName evidence="2">SmpA / OmlA family protein</fullName>
    </submittedName>
</protein>